<feature type="transmembrane region" description="Helical" evidence="1">
    <location>
        <begin position="20"/>
        <end position="42"/>
    </location>
</feature>
<evidence type="ECO:0000256" key="1">
    <source>
        <dbReference type="SAM" id="Phobius"/>
    </source>
</evidence>
<dbReference type="Proteomes" id="UP000268285">
    <property type="component" value="Unassembled WGS sequence"/>
</dbReference>
<evidence type="ECO:0000313" key="2">
    <source>
        <dbReference type="EMBL" id="VBA46408.1"/>
    </source>
</evidence>
<gene>
    <name evidence="2" type="ORF">LAUMK142_00326</name>
</gene>
<dbReference type="EMBL" id="UPHU01000001">
    <property type="protein sequence ID" value="VBA46408.1"/>
    <property type="molecule type" value="Genomic_DNA"/>
</dbReference>
<keyword evidence="1" id="KW-0472">Membrane</keyword>
<keyword evidence="3" id="KW-1185">Reference proteome</keyword>
<name>A0A498QL43_9MYCO</name>
<evidence type="ECO:0000313" key="3">
    <source>
        <dbReference type="Proteomes" id="UP000268285"/>
    </source>
</evidence>
<dbReference type="AlphaFoldDB" id="A0A498QL43"/>
<accession>A0A498QL43</accession>
<keyword evidence="1" id="KW-1133">Transmembrane helix</keyword>
<reference evidence="2 3" key="1">
    <citation type="submission" date="2018-09" db="EMBL/GenBank/DDBJ databases">
        <authorList>
            <person name="Tagini F."/>
        </authorList>
    </citation>
    <scope>NUCLEOTIDE SEQUENCE [LARGE SCALE GENOMIC DNA]</scope>
    <source>
        <strain evidence="2 3">MK142</strain>
    </source>
</reference>
<sequence>MRTEFGSRKIPRPGPGTVCLCSLCGVLVALVLRSLLLVTPVLSTGRVLTFFHIHSSA</sequence>
<protein>
    <submittedName>
        <fullName evidence="2">Uncharacterized protein</fullName>
    </submittedName>
</protein>
<organism evidence="2 3">
    <name type="scientific">Mycobacterium pseudokansasii</name>
    <dbReference type="NCBI Taxonomy" id="2341080"/>
    <lineage>
        <taxon>Bacteria</taxon>
        <taxon>Bacillati</taxon>
        <taxon>Actinomycetota</taxon>
        <taxon>Actinomycetes</taxon>
        <taxon>Mycobacteriales</taxon>
        <taxon>Mycobacteriaceae</taxon>
        <taxon>Mycobacterium</taxon>
    </lineage>
</organism>
<keyword evidence="1" id="KW-0812">Transmembrane</keyword>
<proteinExistence type="predicted"/>